<evidence type="ECO:0000313" key="1">
    <source>
        <dbReference type="EMBL" id="CAJ2638080.1"/>
    </source>
</evidence>
<gene>
    <name evidence="1" type="ORF">MILVUS5_LOCUS8335</name>
</gene>
<evidence type="ECO:0000313" key="2">
    <source>
        <dbReference type="Proteomes" id="UP001177021"/>
    </source>
</evidence>
<keyword evidence="2" id="KW-1185">Reference proteome</keyword>
<protein>
    <submittedName>
        <fullName evidence="1">Uncharacterized protein</fullName>
    </submittedName>
</protein>
<organism evidence="1 2">
    <name type="scientific">Trifolium pratense</name>
    <name type="common">Red clover</name>
    <dbReference type="NCBI Taxonomy" id="57577"/>
    <lineage>
        <taxon>Eukaryota</taxon>
        <taxon>Viridiplantae</taxon>
        <taxon>Streptophyta</taxon>
        <taxon>Embryophyta</taxon>
        <taxon>Tracheophyta</taxon>
        <taxon>Spermatophyta</taxon>
        <taxon>Magnoliopsida</taxon>
        <taxon>eudicotyledons</taxon>
        <taxon>Gunneridae</taxon>
        <taxon>Pentapetalae</taxon>
        <taxon>rosids</taxon>
        <taxon>fabids</taxon>
        <taxon>Fabales</taxon>
        <taxon>Fabaceae</taxon>
        <taxon>Papilionoideae</taxon>
        <taxon>50 kb inversion clade</taxon>
        <taxon>NPAAA clade</taxon>
        <taxon>Hologalegina</taxon>
        <taxon>IRL clade</taxon>
        <taxon>Trifolieae</taxon>
        <taxon>Trifolium</taxon>
    </lineage>
</organism>
<proteinExistence type="predicted"/>
<accession>A0ACB0J0Q7</accession>
<name>A0ACB0J0Q7_TRIPR</name>
<sequence>MAKKRQRTPAASKDDEPLTPVSKNDQPLTSASKNDPPPPSKKPEEEKKDEDDEDEEDSSSEEASSSEGEEDDDSEDDESEEEQPPLSKPASKTPQTDNDKSESKKDEDDEDEEETDTDSDQEPPPKLKSINSKSIDETLKSKPQPKSSAAPARSGTKRSAESDTKLVDEAKQSKKKKTTAAADDKKEQEEDNKKPGDDSKKLFQRVFNEDDELAILEGLVDFTAKTGNDPAKYPTAFYDDVKKSIHFPVTLEQLKDKVRRLKLKFDNKMKSCKNGKTPTFSKPIEEKMFEFGKKIWGGNVVEENGKPDEKPSKKGAVKKSPTTKKLDMEPDLSLVASKETRKENPGSGFIMNEMHRFDKSVSGLFGSGMDLLKSGVELLEESKRIELEKRWKELQIAELKVVNMRAELSEKQSRLIMDALMSSSSD</sequence>
<dbReference type="EMBL" id="CASHSV030000013">
    <property type="protein sequence ID" value="CAJ2638080.1"/>
    <property type="molecule type" value="Genomic_DNA"/>
</dbReference>
<dbReference type="Proteomes" id="UP001177021">
    <property type="component" value="Unassembled WGS sequence"/>
</dbReference>
<comment type="caution">
    <text evidence="1">The sequence shown here is derived from an EMBL/GenBank/DDBJ whole genome shotgun (WGS) entry which is preliminary data.</text>
</comment>
<reference evidence="1" key="1">
    <citation type="submission" date="2023-10" db="EMBL/GenBank/DDBJ databases">
        <authorList>
            <person name="Rodriguez Cubillos JULIANA M."/>
            <person name="De Vega J."/>
        </authorList>
    </citation>
    <scope>NUCLEOTIDE SEQUENCE</scope>
</reference>